<feature type="region of interest" description="Disordered" evidence="1">
    <location>
        <begin position="60"/>
        <end position="108"/>
    </location>
</feature>
<accession>A0A6P2C4L2</accession>
<feature type="compositionally biased region" description="Gly residues" evidence="1">
    <location>
        <begin position="88"/>
        <end position="98"/>
    </location>
</feature>
<keyword evidence="2" id="KW-0812">Transmembrane</keyword>
<evidence type="ECO:0000313" key="3">
    <source>
        <dbReference type="EMBL" id="TVZ06158.1"/>
    </source>
</evidence>
<protein>
    <submittedName>
        <fullName evidence="3">Uncharacterized protein</fullName>
    </submittedName>
</protein>
<gene>
    <name evidence="3" type="ORF">EAS64_01570</name>
</gene>
<organism evidence="3 4">
    <name type="scientific">Trebonia kvetii</name>
    <dbReference type="NCBI Taxonomy" id="2480626"/>
    <lineage>
        <taxon>Bacteria</taxon>
        <taxon>Bacillati</taxon>
        <taxon>Actinomycetota</taxon>
        <taxon>Actinomycetes</taxon>
        <taxon>Streptosporangiales</taxon>
        <taxon>Treboniaceae</taxon>
        <taxon>Trebonia</taxon>
    </lineage>
</organism>
<dbReference type="EMBL" id="RPFW01000001">
    <property type="protein sequence ID" value="TVZ06158.1"/>
    <property type="molecule type" value="Genomic_DNA"/>
</dbReference>
<feature type="transmembrane region" description="Helical" evidence="2">
    <location>
        <begin position="12"/>
        <end position="40"/>
    </location>
</feature>
<reference evidence="3 4" key="1">
    <citation type="submission" date="2018-11" db="EMBL/GenBank/DDBJ databases">
        <title>Trebonia kvetii gen.nov., sp.nov., a novel acidophilic actinobacterium, and proposal of the new actinobacterial family Treboniaceae fam. nov.</title>
        <authorList>
            <person name="Rapoport D."/>
            <person name="Sagova-Mareckova M."/>
            <person name="Sedlacek I."/>
            <person name="Provaznik J."/>
            <person name="Kralova S."/>
            <person name="Pavlinic D."/>
            <person name="Benes V."/>
            <person name="Kopecky J."/>
        </authorList>
    </citation>
    <scope>NUCLEOTIDE SEQUENCE [LARGE SCALE GENOMIC DNA]</scope>
    <source>
        <strain evidence="3 4">15Tr583</strain>
    </source>
</reference>
<dbReference type="AlphaFoldDB" id="A0A6P2C4L2"/>
<name>A0A6P2C4L2_9ACTN</name>
<comment type="caution">
    <text evidence="3">The sequence shown here is derived from an EMBL/GenBank/DDBJ whole genome shotgun (WGS) entry which is preliminary data.</text>
</comment>
<evidence type="ECO:0000256" key="2">
    <source>
        <dbReference type="SAM" id="Phobius"/>
    </source>
</evidence>
<dbReference type="RefSeq" id="WP_145850912.1">
    <property type="nucleotide sequence ID" value="NZ_RPFW01000001.1"/>
</dbReference>
<sequence>MTTVSQLADGPAMYFGGTIMTFALPMGAFIAASVALYYLFRARHSGARLKYLATAPFTSLGTREPGPVPAPPVAAPASELIADPEVGTGPGITGGPGSGTNAEPEAGE</sequence>
<keyword evidence="2" id="KW-1133">Transmembrane helix</keyword>
<evidence type="ECO:0000256" key="1">
    <source>
        <dbReference type="SAM" id="MobiDB-lite"/>
    </source>
</evidence>
<keyword evidence="2" id="KW-0472">Membrane</keyword>
<keyword evidence="4" id="KW-1185">Reference proteome</keyword>
<evidence type="ECO:0000313" key="4">
    <source>
        <dbReference type="Proteomes" id="UP000460272"/>
    </source>
</evidence>
<dbReference type="Proteomes" id="UP000460272">
    <property type="component" value="Unassembled WGS sequence"/>
</dbReference>
<proteinExistence type="predicted"/>